<comment type="similarity">
    <text evidence="2">Belongs to the PTEN phosphatase protein family.</text>
</comment>
<feature type="region of interest" description="Disordered" evidence="5">
    <location>
        <begin position="116"/>
        <end position="143"/>
    </location>
</feature>
<keyword evidence="3 4" id="KW-0727">SH2 domain</keyword>
<evidence type="ECO:0000256" key="3">
    <source>
        <dbReference type="ARBA" id="ARBA00022999"/>
    </source>
</evidence>
<evidence type="ECO:0000259" key="6">
    <source>
        <dbReference type="PROSITE" id="PS50001"/>
    </source>
</evidence>
<dbReference type="GO" id="GO:0005829">
    <property type="term" value="C:cytosol"/>
    <property type="evidence" value="ECO:0007669"/>
    <property type="project" value="Ensembl"/>
</dbReference>
<feature type="compositionally biased region" description="Pro residues" evidence="5">
    <location>
        <begin position="320"/>
        <end position="333"/>
    </location>
</feature>
<evidence type="ECO:0000256" key="4">
    <source>
        <dbReference type="PROSITE-ProRule" id="PRU00191"/>
    </source>
</evidence>
<dbReference type="HOGENOM" id="CLU_398985_0_0_1"/>
<sequence>MASHVLRVGQSVCISAPEEARSCPRQGPGCSYYTPDGWGVPALPSVGGYGQGVATPGGGTLGQGKAWGVAGGAVRPLQPPTGQEPPARGPPSMLSPLIDVPLEALNQMILELDPTFQLRPPEPGSTSAGQAPRQPRTPQETEAGGIKCIEVTSFRPRCQEATQCSDPSVTPLCHSPHWTGLLLSRENLTTNGSVIFSGSQTGPTSCDPPPRPPPTGMVPPIRHPTSPGISIPGPRRRDVSSRGSGSLLPASPGFEHVLRAQQRASRASVLSSSPGSDTSYSLGSPQTLLPSGSPGLQALCCSLSSLPSLRVRPDSFGVPTPGPLTPSPAPVSEPSPLLKAHASSCPPSIANSMMDIPVVLVNGCLEPGAASPQPIQRQLSPSGTPAHLPGMSHGSSKTSSDTSLSGGTDGPSREAQPTMKFVMDTSKYWFKPSISRDQAIELLRSEEPGTFVIRDSTSYRGSFGLAMKVPEPAPPPGSQSQTEEESGNQIRHFLIESSARGVHLKGAGEEPYFGSLSAFVYQHAIMSLALPCKLAIPRKDFGSGEGNVTPPVDRGTAQLNRSAACNVLYLNSIGVETLSGALAVRKAVSATLELETLPVPAAVHFKVTHQGITLTDIQRKVFFRRHYPLATLRFCCLDPEYRKWQKYCKAARIFGFVAKSQTDAAENVCHLFAEHDPVQPASLVIDCVNSLLPDLEKM</sequence>
<evidence type="ECO:0000256" key="2">
    <source>
        <dbReference type="ARBA" id="ARBA00007881"/>
    </source>
</evidence>
<dbReference type="GO" id="GO:0008104">
    <property type="term" value="P:intracellular protein localization"/>
    <property type="evidence" value="ECO:0007669"/>
    <property type="project" value="Ensembl"/>
</dbReference>
<dbReference type="GO" id="GO:0005925">
    <property type="term" value="C:focal adhesion"/>
    <property type="evidence" value="ECO:0000318"/>
    <property type="project" value="GO_Central"/>
</dbReference>
<dbReference type="InParanoid" id="F6ZBA6"/>
<dbReference type="Gene3D" id="3.30.505.10">
    <property type="entry name" value="SH2 domain"/>
    <property type="match status" value="1"/>
</dbReference>
<dbReference type="SUPFAM" id="SSF55550">
    <property type="entry name" value="SH2 domain"/>
    <property type="match status" value="1"/>
</dbReference>
<proteinExistence type="inferred from homology"/>
<evidence type="ECO:0000256" key="5">
    <source>
        <dbReference type="SAM" id="MobiDB-lite"/>
    </source>
</evidence>
<feature type="compositionally biased region" description="Polar residues" evidence="5">
    <location>
        <begin position="192"/>
        <end position="202"/>
    </location>
</feature>
<dbReference type="PANTHER" id="PTHR45734">
    <property type="entry name" value="TENSIN"/>
    <property type="match status" value="1"/>
</dbReference>
<organism evidence="7 8">
    <name type="scientific">Ornithorhynchus anatinus</name>
    <name type="common">Duckbill platypus</name>
    <dbReference type="NCBI Taxonomy" id="9258"/>
    <lineage>
        <taxon>Eukaryota</taxon>
        <taxon>Metazoa</taxon>
        <taxon>Chordata</taxon>
        <taxon>Craniata</taxon>
        <taxon>Vertebrata</taxon>
        <taxon>Euteleostomi</taxon>
        <taxon>Mammalia</taxon>
        <taxon>Monotremata</taxon>
        <taxon>Ornithorhynchidae</taxon>
        <taxon>Ornithorhynchus</taxon>
    </lineage>
</organism>
<feature type="region of interest" description="Disordered" evidence="5">
    <location>
        <begin position="317"/>
        <end position="336"/>
    </location>
</feature>
<dbReference type="InterPro" id="IPR000980">
    <property type="entry name" value="SH2"/>
</dbReference>
<dbReference type="InterPro" id="IPR013625">
    <property type="entry name" value="PTB"/>
</dbReference>
<dbReference type="STRING" id="9258.ENSOANP00000020486"/>
<dbReference type="SUPFAM" id="SSF50729">
    <property type="entry name" value="PH domain-like"/>
    <property type="match status" value="1"/>
</dbReference>
<name>F6ZBA6_ORNAN</name>
<dbReference type="InterPro" id="IPR006020">
    <property type="entry name" value="PTB/PI_dom"/>
</dbReference>
<keyword evidence="8" id="KW-1185">Reference proteome</keyword>
<dbReference type="InterPro" id="IPR051484">
    <property type="entry name" value="Tensin_PTEN_phosphatase"/>
</dbReference>
<dbReference type="Bgee" id="ENSOANG00000012954">
    <property type="expression patterns" value="Expressed in fibroblast and 2 other cell types or tissues"/>
</dbReference>
<dbReference type="SMART" id="SM00252">
    <property type="entry name" value="SH2"/>
    <property type="match status" value="1"/>
</dbReference>
<dbReference type="CDD" id="cd01213">
    <property type="entry name" value="PTB_tensin"/>
    <property type="match status" value="1"/>
</dbReference>
<dbReference type="Proteomes" id="UP000002279">
    <property type="component" value="Chromosome 11"/>
</dbReference>
<dbReference type="PROSITE" id="PS50001">
    <property type="entry name" value="SH2"/>
    <property type="match status" value="1"/>
</dbReference>
<dbReference type="eggNOG" id="KOG1930">
    <property type="taxonomic scope" value="Eukaryota"/>
</dbReference>
<feature type="region of interest" description="Disordered" evidence="5">
    <location>
        <begin position="370"/>
        <end position="417"/>
    </location>
</feature>
<evidence type="ECO:0000313" key="8">
    <source>
        <dbReference type="Proteomes" id="UP000002279"/>
    </source>
</evidence>
<dbReference type="FunCoup" id="F6ZBA6">
    <property type="interactions" value="122"/>
</dbReference>
<accession>F6ZBA6</accession>
<dbReference type="InterPro" id="IPR033929">
    <property type="entry name" value="Tensin_PTB"/>
</dbReference>
<feature type="domain" description="SH2" evidence="6">
    <location>
        <begin position="429"/>
        <end position="538"/>
    </location>
</feature>
<feature type="compositionally biased region" description="Pro residues" evidence="5">
    <location>
        <begin position="206"/>
        <end position="217"/>
    </location>
</feature>
<dbReference type="GeneTree" id="ENSGT00940000160142"/>
<dbReference type="InterPro" id="IPR011993">
    <property type="entry name" value="PH-like_dom_sf"/>
</dbReference>
<feature type="compositionally biased region" description="Low complexity" evidence="5">
    <location>
        <begin position="390"/>
        <end position="406"/>
    </location>
</feature>
<feature type="compositionally biased region" description="Polar residues" evidence="5">
    <location>
        <begin position="373"/>
        <end position="383"/>
    </location>
</feature>
<gene>
    <name evidence="7" type="primary">TNS4</name>
</gene>
<dbReference type="OMA" id="SQPSMKF"/>
<dbReference type="Pfam" id="PF00017">
    <property type="entry name" value="SH2"/>
    <property type="match status" value="1"/>
</dbReference>
<reference evidence="7" key="3">
    <citation type="submission" date="2025-09" db="UniProtKB">
        <authorList>
            <consortium name="Ensembl"/>
        </authorList>
    </citation>
    <scope>IDENTIFICATION</scope>
    <source>
        <strain evidence="7">Glennie</strain>
    </source>
</reference>
<feature type="region of interest" description="Disordered" evidence="5">
    <location>
        <begin position="192"/>
        <end position="253"/>
    </location>
</feature>
<feature type="region of interest" description="Disordered" evidence="5">
    <location>
        <begin position="468"/>
        <end position="488"/>
    </location>
</feature>
<dbReference type="SMART" id="SM00462">
    <property type="entry name" value="PTB"/>
    <property type="match status" value="1"/>
</dbReference>
<dbReference type="InterPro" id="IPR036860">
    <property type="entry name" value="SH2_dom_sf"/>
</dbReference>
<dbReference type="Gene3D" id="2.30.29.30">
    <property type="entry name" value="Pleckstrin-homology domain (PH domain)/Phosphotyrosine-binding domain (PTB)"/>
    <property type="match status" value="1"/>
</dbReference>
<dbReference type="AlphaFoldDB" id="F6ZBA6"/>
<reference evidence="7 8" key="1">
    <citation type="journal article" date="2008" name="Nature">
        <title>Genome analysis of the platypus reveals unique signatures of evolution.</title>
        <authorList>
            <person name="Warren W.C."/>
            <person name="Hillier L.W."/>
            <person name="Marshall Graves J.A."/>
            <person name="Birney E."/>
            <person name="Ponting C.P."/>
            <person name="Grutzner F."/>
            <person name="Belov K."/>
            <person name="Miller W."/>
            <person name="Clarke L."/>
            <person name="Chinwalla A.T."/>
            <person name="Yang S.P."/>
            <person name="Heger A."/>
            <person name="Locke D.P."/>
            <person name="Miethke P."/>
            <person name="Waters P.D."/>
            <person name="Veyrunes F."/>
            <person name="Fulton L."/>
            <person name="Fulton B."/>
            <person name="Graves T."/>
            <person name="Wallis J."/>
            <person name="Puente X.S."/>
            <person name="Lopez-Otin C."/>
            <person name="Ordonez G.R."/>
            <person name="Eichler E.E."/>
            <person name="Chen L."/>
            <person name="Cheng Z."/>
            <person name="Deakin J.E."/>
            <person name="Alsop A."/>
            <person name="Thompson K."/>
            <person name="Kirby P."/>
            <person name="Papenfuss A.T."/>
            <person name="Wakefield M.J."/>
            <person name="Olender T."/>
            <person name="Lancet D."/>
            <person name="Huttley G.A."/>
            <person name="Smit A.F."/>
            <person name="Pask A."/>
            <person name="Temple-Smith P."/>
            <person name="Batzer M.A."/>
            <person name="Walker J.A."/>
            <person name="Konkel M.K."/>
            <person name="Harris R.S."/>
            <person name="Whittington C.M."/>
            <person name="Wong E.S."/>
            <person name="Gemmell N.J."/>
            <person name="Buschiazzo E."/>
            <person name="Vargas Jentzsch I.M."/>
            <person name="Merkel A."/>
            <person name="Schmitz J."/>
            <person name="Zemann A."/>
            <person name="Churakov G."/>
            <person name="Kriegs J.O."/>
            <person name="Brosius J."/>
            <person name="Murchison E.P."/>
            <person name="Sachidanandam R."/>
            <person name="Smith C."/>
            <person name="Hannon G.J."/>
            <person name="Tsend-Ayush E."/>
            <person name="McMillan D."/>
            <person name="Attenborough R."/>
            <person name="Rens W."/>
            <person name="Ferguson-Smith M."/>
            <person name="Lefevre C.M."/>
            <person name="Sharp J.A."/>
            <person name="Nicholas K.R."/>
            <person name="Ray D.A."/>
            <person name="Kube M."/>
            <person name="Reinhardt R."/>
            <person name="Pringle T.H."/>
            <person name="Taylor J."/>
            <person name="Jones R.C."/>
            <person name="Nixon B."/>
            <person name="Dacheux J.L."/>
            <person name="Niwa H."/>
            <person name="Sekita Y."/>
            <person name="Huang X."/>
            <person name="Stark A."/>
            <person name="Kheradpour P."/>
            <person name="Kellis M."/>
            <person name="Flicek P."/>
            <person name="Chen Y."/>
            <person name="Webber C."/>
            <person name="Hardison R."/>
            <person name="Nelson J."/>
            <person name="Hallsworth-Pepin K."/>
            <person name="Delehaunty K."/>
            <person name="Markovic C."/>
            <person name="Minx P."/>
            <person name="Feng Y."/>
            <person name="Kremitzki C."/>
            <person name="Mitreva M."/>
            <person name="Glasscock J."/>
            <person name="Wylie T."/>
            <person name="Wohldmann P."/>
            <person name="Thiru P."/>
            <person name="Nhan M.N."/>
            <person name="Pohl C.S."/>
            <person name="Smith S.M."/>
            <person name="Hou S."/>
            <person name="Nefedov M."/>
            <person name="de Jong P.J."/>
            <person name="Renfree M.B."/>
            <person name="Mardis E.R."/>
            <person name="Wilson R.K."/>
        </authorList>
    </citation>
    <scope>NUCLEOTIDE SEQUENCE [LARGE SCALE GENOMIC DNA]</scope>
    <source>
        <strain evidence="7 8">Glennie</strain>
    </source>
</reference>
<dbReference type="Pfam" id="PF08416">
    <property type="entry name" value="PTB"/>
    <property type="match status" value="1"/>
</dbReference>
<feature type="region of interest" description="Disordered" evidence="5">
    <location>
        <begin position="265"/>
        <end position="288"/>
    </location>
</feature>
<dbReference type="PANTHER" id="PTHR45734:SF6">
    <property type="entry name" value="TENSIN-4"/>
    <property type="match status" value="1"/>
</dbReference>
<protein>
    <submittedName>
        <fullName evidence="7">Tensin 4</fullName>
    </submittedName>
</protein>
<evidence type="ECO:0000313" key="7">
    <source>
        <dbReference type="Ensembl" id="ENSOANP00000020486.2"/>
    </source>
</evidence>
<evidence type="ECO:0000256" key="1">
    <source>
        <dbReference type="ARBA" id="ARBA00004246"/>
    </source>
</evidence>
<dbReference type="Ensembl" id="ENSOANT00000020489.2">
    <property type="protein sequence ID" value="ENSOANP00000020486.2"/>
    <property type="gene ID" value="ENSOANG00000012954.3"/>
</dbReference>
<reference evidence="7" key="2">
    <citation type="submission" date="2025-08" db="UniProtKB">
        <authorList>
            <consortium name="Ensembl"/>
        </authorList>
    </citation>
    <scope>IDENTIFICATION</scope>
    <source>
        <strain evidence="7">Glennie</strain>
    </source>
</reference>
<comment type="subcellular location">
    <subcellularLocation>
        <location evidence="1">Cell junction</location>
        <location evidence="1">Focal adhesion</location>
    </subcellularLocation>
</comment>